<comment type="catalytic activity">
    <reaction evidence="9">
        <text>a 5'-end NAD(+)-phospho-ribonucleoside in mRNA + H2O = a 5'-end phospho-adenosine-phospho-ribonucleoside in mRNA + beta-nicotinamide D-ribonucleotide + 2 H(+)</text>
        <dbReference type="Rhea" id="RHEA:60876"/>
        <dbReference type="Rhea" id="RHEA-COMP:15698"/>
        <dbReference type="Rhea" id="RHEA-COMP:15719"/>
        <dbReference type="ChEBI" id="CHEBI:14649"/>
        <dbReference type="ChEBI" id="CHEBI:15377"/>
        <dbReference type="ChEBI" id="CHEBI:15378"/>
        <dbReference type="ChEBI" id="CHEBI:144029"/>
        <dbReference type="ChEBI" id="CHEBI:144051"/>
    </reaction>
    <physiologicalReaction direction="left-to-right" evidence="9">
        <dbReference type="Rhea" id="RHEA:60877"/>
    </physiologicalReaction>
</comment>
<dbReference type="Pfam" id="PF09296">
    <property type="entry name" value="NUDIX-like"/>
    <property type="match status" value="1"/>
</dbReference>
<dbReference type="Pfam" id="PF09297">
    <property type="entry name" value="Zn_ribbon_NUD"/>
    <property type="match status" value="1"/>
</dbReference>
<organism evidence="11 12">
    <name type="scientific">Palleronia marisminoris</name>
    <dbReference type="NCBI Taxonomy" id="315423"/>
    <lineage>
        <taxon>Bacteria</taxon>
        <taxon>Pseudomonadati</taxon>
        <taxon>Pseudomonadota</taxon>
        <taxon>Alphaproteobacteria</taxon>
        <taxon>Rhodobacterales</taxon>
        <taxon>Roseobacteraceae</taxon>
        <taxon>Palleronia</taxon>
    </lineage>
</organism>
<keyword evidence="6 11" id="KW-0378">Hydrolase</keyword>
<dbReference type="OrthoDB" id="9791656at2"/>
<dbReference type="InterPro" id="IPR015375">
    <property type="entry name" value="NADH_PPase-like_N"/>
</dbReference>
<dbReference type="AlphaFoldDB" id="A0A1Y5SYD1"/>
<dbReference type="InterPro" id="IPR020084">
    <property type="entry name" value="NUDIX_hydrolase_CS"/>
</dbReference>
<evidence type="ECO:0000259" key="10">
    <source>
        <dbReference type="PROSITE" id="PS51462"/>
    </source>
</evidence>
<dbReference type="NCBIfam" id="NF001299">
    <property type="entry name" value="PRK00241.1"/>
    <property type="match status" value="1"/>
</dbReference>
<dbReference type="GO" id="GO:0006742">
    <property type="term" value="P:NADP+ catabolic process"/>
    <property type="evidence" value="ECO:0007669"/>
    <property type="project" value="TreeGrafter"/>
</dbReference>
<evidence type="ECO:0000256" key="4">
    <source>
        <dbReference type="ARBA" id="ARBA00012381"/>
    </source>
</evidence>
<comment type="cofactor">
    <cofactor evidence="2">
        <name>Zn(2+)</name>
        <dbReference type="ChEBI" id="CHEBI:29105"/>
    </cofactor>
</comment>
<name>A0A1Y5SYD1_9RHOB</name>
<comment type="similarity">
    <text evidence="3">Belongs to the Nudix hydrolase family. NudC subfamily.</text>
</comment>
<dbReference type="PANTHER" id="PTHR42904:SF6">
    <property type="entry name" value="NAD-CAPPED RNA HYDROLASE NUDT12"/>
    <property type="match status" value="1"/>
</dbReference>
<dbReference type="InterPro" id="IPR050241">
    <property type="entry name" value="NAD-cap_RNA_hydrolase_NudC"/>
</dbReference>
<dbReference type="Gene3D" id="3.90.79.20">
    <property type="match status" value="1"/>
</dbReference>
<keyword evidence="5" id="KW-0479">Metal-binding</keyword>
<gene>
    <name evidence="11" type="primary">nudC</name>
    <name evidence="11" type="ORF">PAM7066_02156</name>
</gene>
<dbReference type="InterPro" id="IPR049734">
    <property type="entry name" value="NudC-like_C"/>
</dbReference>
<keyword evidence="8" id="KW-0520">NAD</keyword>
<evidence type="ECO:0000256" key="9">
    <source>
        <dbReference type="ARBA" id="ARBA00023679"/>
    </source>
</evidence>
<dbReference type="RefSeq" id="WP_085854133.1">
    <property type="nucleotide sequence ID" value="NZ_FOPF01000005.1"/>
</dbReference>
<reference evidence="11 12" key="1">
    <citation type="submission" date="2017-03" db="EMBL/GenBank/DDBJ databases">
        <authorList>
            <person name="Afonso C.L."/>
            <person name="Miller P.J."/>
            <person name="Scott M.A."/>
            <person name="Spackman E."/>
            <person name="Goraichik I."/>
            <person name="Dimitrov K.M."/>
            <person name="Suarez D.L."/>
            <person name="Swayne D.E."/>
        </authorList>
    </citation>
    <scope>NUCLEOTIDE SEQUENCE [LARGE SCALE GENOMIC DNA]</scope>
    <source>
        <strain evidence="11 12">CECT 7066</strain>
    </source>
</reference>
<dbReference type="InterPro" id="IPR000086">
    <property type="entry name" value="NUDIX_hydrolase_dom"/>
</dbReference>
<dbReference type="InterPro" id="IPR015376">
    <property type="entry name" value="Znr_NADH_PPase"/>
</dbReference>
<dbReference type="PANTHER" id="PTHR42904">
    <property type="entry name" value="NUDIX HYDROLASE, NUDC SUBFAMILY"/>
    <property type="match status" value="1"/>
</dbReference>
<protein>
    <recommendedName>
        <fullName evidence="4">NAD(+) diphosphatase</fullName>
        <ecNumber evidence="4">3.6.1.22</ecNumber>
    </recommendedName>
</protein>
<keyword evidence="12" id="KW-1185">Reference proteome</keyword>
<feature type="domain" description="Nudix hydrolase" evidence="10">
    <location>
        <begin position="182"/>
        <end position="306"/>
    </location>
</feature>
<dbReference type="EC" id="3.6.1.22" evidence="4"/>
<dbReference type="Proteomes" id="UP000193870">
    <property type="component" value="Unassembled WGS sequence"/>
</dbReference>
<dbReference type="GO" id="GO:0046872">
    <property type="term" value="F:metal ion binding"/>
    <property type="evidence" value="ECO:0007669"/>
    <property type="project" value="UniProtKB-KW"/>
</dbReference>
<dbReference type="PROSITE" id="PS51462">
    <property type="entry name" value="NUDIX"/>
    <property type="match status" value="1"/>
</dbReference>
<dbReference type="GO" id="GO:0035529">
    <property type="term" value="F:NADH pyrophosphatase activity"/>
    <property type="evidence" value="ECO:0007669"/>
    <property type="project" value="TreeGrafter"/>
</dbReference>
<dbReference type="GO" id="GO:0019677">
    <property type="term" value="P:NAD+ catabolic process"/>
    <property type="evidence" value="ECO:0007669"/>
    <property type="project" value="TreeGrafter"/>
</dbReference>
<evidence type="ECO:0000256" key="7">
    <source>
        <dbReference type="ARBA" id="ARBA00022842"/>
    </source>
</evidence>
<evidence type="ECO:0000256" key="5">
    <source>
        <dbReference type="ARBA" id="ARBA00022723"/>
    </source>
</evidence>
<accession>A0A1Y5SYD1</accession>
<evidence type="ECO:0000256" key="2">
    <source>
        <dbReference type="ARBA" id="ARBA00001947"/>
    </source>
</evidence>
<proteinExistence type="inferred from homology"/>
<dbReference type="CDD" id="cd03429">
    <property type="entry name" value="NUDIX_NADH_pyrophosphatase_Nudt13"/>
    <property type="match status" value="1"/>
</dbReference>
<dbReference type="Gene3D" id="3.90.79.10">
    <property type="entry name" value="Nucleoside Triphosphate Pyrophosphohydrolase"/>
    <property type="match status" value="1"/>
</dbReference>
<dbReference type="InterPro" id="IPR015797">
    <property type="entry name" value="NUDIX_hydrolase-like_dom_sf"/>
</dbReference>
<evidence type="ECO:0000256" key="1">
    <source>
        <dbReference type="ARBA" id="ARBA00001946"/>
    </source>
</evidence>
<dbReference type="GO" id="GO:0005829">
    <property type="term" value="C:cytosol"/>
    <property type="evidence" value="ECO:0007669"/>
    <property type="project" value="TreeGrafter"/>
</dbReference>
<evidence type="ECO:0000256" key="8">
    <source>
        <dbReference type="ARBA" id="ARBA00023027"/>
    </source>
</evidence>
<evidence type="ECO:0000313" key="12">
    <source>
        <dbReference type="Proteomes" id="UP000193870"/>
    </source>
</evidence>
<dbReference type="GO" id="GO:0110153">
    <property type="term" value="F:RNA NAD-cap (NMN-forming) hydrolase activity"/>
    <property type="evidence" value="ECO:0007669"/>
    <property type="project" value="RHEA"/>
</dbReference>
<dbReference type="Pfam" id="PF00293">
    <property type="entry name" value="NUDIX"/>
    <property type="match status" value="1"/>
</dbReference>
<evidence type="ECO:0000256" key="6">
    <source>
        <dbReference type="ARBA" id="ARBA00022801"/>
    </source>
</evidence>
<evidence type="ECO:0000256" key="3">
    <source>
        <dbReference type="ARBA" id="ARBA00009595"/>
    </source>
</evidence>
<dbReference type="EMBL" id="FWFV01000005">
    <property type="protein sequence ID" value="SLN48002.1"/>
    <property type="molecule type" value="Genomic_DNA"/>
</dbReference>
<keyword evidence="7" id="KW-0460">Magnesium</keyword>
<comment type="cofactor">
    <cofactor evidence="1">
        <name>Mg(2+)</name>
        <dbReference type="ChEBI" id="CHEBI:18420"/>
    </cofactor>
</comment>
<dbReference type="PROSITE" id="PS00893">
    <property type="entry name" value="NUDIX_BOX"/>
    <property type="match status" value="1"/>
</dbReference>
<dbReference type="STRING" id="315423.SAMN04488020_105212"/>
<dbReference type="SUPFAM" id="SSF55811">
    <property type="entry name" value="Nudix"/>
    <property type="match status" value="1"/>
</dbReference>
<sequence length="320" mass="34924">MRDAELVTFGGSALDRAVFDRTEERERRQAASPKARTLLLWRGKPAVVHDAESGGYSLARVPLDHSVLAQGGLRLFLGLDGEVPTFATDLSAWSPQEIPDTLGAFADPSTQAHPDLPDASFVELRGAMTQLSARAAELAATGRALLEWHRSHGFCAYCGHESHPHSAGWQRLCTACGRRHFPRTDPVVIMLVTHGNSVLLGRSPGWPEGMHSLLAGFVEPGETIEAAVRRETWEETGIRIGGVDYLASQPWPFPASLMIGCRGHATTQEISVDPVEIESAQWLSREELAQAIAGEHDVKPARPGSIAHFLLRNWLADRLD</sequence>
<evidence type="ECO:0000313" key="11">
    <source>
        <dbReference type="EMBL" id="SLN48002.1"/>
    </source>
</evidence>